<sequence>MRGPPVKPQTFELVRYTDISGVSGTGIVAEGCVFTDGSVALRWHGANPSTAVWPDLESILAVHGHCGATVVRWLDVSEMEPVPGTDLLPGELTHILATGRRTHHNHPPAVATA</sequence>
<protein>
    <submittedName>
        <fullName evidence="1">Uncharacterized protein</fullName>
    </submittedName>
</protein>
<name>A0A4R2J8G8_9ACTN</name>
<reference evidence="1 2" key="1">
    <citation type="journal article" date="2015" name="Stand. Genomic Sci.">
        <title>Genomic Encyclopedia of Bacterial and Archaeal Type Strains, Phase III: the genomes of soil and plant-associated and newly described type strains.</title>
        <authorList>
            <person name="Whitman W.B."/>
            <person name="Woyke T."/>
            <person name="Klenk H.P."/>
            <person name="Zhou Y."/>
            <person name="Lilburn T.G."/>
            <person name="Beck B.J."/>
            <person name="De Vos P."/>
            <person name="Vandamme P."/>
            <person name="Eisen J.A."/>
            <person name="Garrity G."/>
            <person name="Hugenholtz P."/>
            <person name="Kyrpides N.C."/>
        </authorList>
    </citation>
    <scope>NUCLEOTIDE SEQUENCE [LARGE SCALE GENOMIC DNA]</scope>
    <source>
        <strain evidence="1 2">VKM Ac-2541</strain>
    </source>
</reference>
<comment type="caution">
    <text evidence="1">The sequence shown here is derived from an EMBL/GenBank/DDBJ whole genome shotgun (WGS) entry which is preliminary data.</text>
</comment>
<evidence type="ECO:0000313" key="1">
    <source>
        <dbReference type="EMBL" id="TCO52159.1"/>
    </source>
</evidence>
<organism evidence="1 2">
    <name type="scientific">Kribbella antiqua</name>
    <dbReference type="NCBI Taxonomy" id="2512217"/>
    <lineage>
        <taxon>Bacteria</taxon>
        <taxon>Bacillati</taxon>
        <taxon>Actinomycetota</taxon>
        <taxon>Actinomycetes</taxon>
        <taxon>Propionibacteriales</taxon>
        <taxon>Kribbellaceae</taxon>
        <taxon>Kribbella</taxon>
    </lineage>
</organism>
<gene>
    <name evidence="1" type="ORF">EV646_1011156</name>
</gene>
<evidence type="ECO:0000313" key="2">
    <source>
        <dbReference type="Proteomes" id="UP000295573"/>
    </source>
</evidence>
<keyword evidence="2" id="KW-1185">Reference proteome</keyword>
<dbReference type="Proteomes" id="UP000295573">
    <property type="component" value="Unassembled WGS sequence"/>
</dbReference>
<dbReference type="EMBL" id="SLWR01000001">
    <property type="protein sequence ID" value="TCO52159.1"/>
    <property type="molecule type" value="Genomic_DNA"/>
</dbReference>
<dbReference type="AlphaFoldDB" id="A0A4R2J8G8"/>
<accession>A0A4R2J8G8</accession>
<proteinExistence type="predicted"/>